<proteinExistence type="predicted"/>
<dbReference type="Pfam" id="PF02371">
    <property type="entry name" value="Transposase_20"/>
    <property type="match status" value="1"/>
</dbReference>
<evidence type="ECO:0000256" key="2">
    <source>
        <dbReference type="SAM" id="MobiDB-lite"/>
    </source>
</evidence>
<feature type="compositionally biased region" description="Polar residues" evidence="2">
    <location>
        <begin position="355"/>
        <end position="364"/>
    </location>
</feature>
<evidence type="ECO:0000313" key="6">
    <source>
        <dbReference type="Proteomes" id="UP000295388"/>
    </source>
</evidence>
<dbReference type="GO" id="GO:0006313">
    <property type="term" value="P:DNA transposition"/>
    <property type="evidence" value="ECO:0007669"/>
    <property type="project" value="InterPro"/>
</dbReference>
<evidence type="ECO:0000259" key="3">
    <source>
        <dbReference type="Pfam" id="PF01548"/>
    </source>
</evidence>
<dbReference type="RefSeq" id="WP_133805343.1">
    <property type="nucleotide sequence ID" value="NZ_SNWQ01000033.1"/>
</dbReference>
<organism evidence="5 6">
    <name type="scientific">Kribbella caucasensis</name>
    <dbReference type="NCBI Taxonomy" id="2512215"/>
    <lineage>
        <taxon>Bacteria</taxon>
        <taxon>Bacillati</taxon>
        <taxon>Actinomycetota</taxon>
        <taxon>Actinomycetes</taxon>
        <taxon>Propionibacteriales</taxon>
        <taxon>Kribbellaceae</taxon>
        <taxon>Kribbella</taxon>
    </lineage>
</organism>
<dbReference type="GO" id="GO:0004803">
    <property type="term" value="F:transposase activity"/>
    <property type="evidence" value="ECO:0007669"/>
    <property type="project" value="InterPro"/>
</dbReference>
<sequence length="422" mass="45428">MSSTSGRVVIGMDPHKRSATVEVMSANETILGGCRFGTDRDGYAALLRYGRQWPDRVWAIEGCAGIGKHLANRLLADGEQVVDVPPKLSARARVFATGQGRKTDATDAHSVALVGTRMTGLRPVVNDEQLAVLRILVDRRRSLGEDHTRMVSQLHQLLLELIPGGAKKDLSARQAKALLAKVRPRDAAGRTRRRVAAELISDLERIYARKKAANKELTELVAATGTGLLDLNGIGPSGAARLLVEVGDITRFPTKAHFASWNGTAPIDASSGDQVRHRLSRAGNRQINRVLHIMARVQIRNPSQGRDYYERKKADGKAPMEAMRCVKRRLSDIVYHQMLNDALAQTGTGPGGHRGTSTDSSVTGSHPHAGSSDKSLPGPATDDHTPTHSPFFTPSTPRPLSSADPQPTSSALCLTPARTGAS</sequence>
<dbReference type="InterPro" id="IPR002525">
    <property type="entry name" value="Transp_IS110-like_N"/>
</dbReference>
<keyword evidence="6" id="KW-1185">Reference proteome</keyword>
<name>A0A4R6JE14_9ACTN</name>
<accession>A0A4R6JE14</accession>
<dbReference type="GO" id="GO:0003677">
    <property type="term" value="F:DNA binding"/>
    <property type="evidence" value="ECO:0007669"/>
    <property type="project" value="InterPro"/>
</dbReference>
<dbReference type="PANTHER" id="PTHR33055">
    <property type="entry name" value="TRANSPOSASE FOR INSERTION SEQUENCE ELEMENT IS1111A"/>
    <property type="match status" value="1"/>
</dbReference>
<dbReference type="EMBL" id="SNWQ01000033">
    <property type="protein sequence ID" value="TDO33211.1"/>
    <property type="molecule type" value="Genomic_DNA"/>
</dbReference>
<dbReference type="Proteomes" id="UP000295388">
    <property type="component" value="Unassembled WGS sequence"/>
</dbReference>
<dbReference type="NCBIfam" id="NF033542">
    <property type="entry name" value="transpos_IS110"/>
    <property type="match status" value="1"/>
</dbReference>
<feature type="domain" description="Transposase IS110-like N-terminal" evidence="3">
    <location>
        <begin position="10"/>
        <end position="163"/>
    </location>
</feature>
<gene>
    <name evidence="5" type="ORF">EV643_1339</name>
</gene>
<evidence type="ECO:0000313" key="5">
    <source>
        <dbReference type="EMBL" id="TDO33211.1"/>
    </source>
</evidence>
<dbReference type="PANTHER" id="PTHR33055:SF16">
    <property type="entry name" value="TRANSPOSASE FOR INSERTION SEQUENCE ELEMENT IS1547"/>
    <property type="match status" value="1"/>
</dbReference>
<reference evidence="5 6" key="1">
    <citation type="submission" date="2019-03" db="EMBL/GenBank/DDBJ databases">
        <title>Genomic Encyclopedia of Type Strains, Phase III (KMG-III): the genomes of soil and plant-associated and newly described type strains.</title>
        <authorList>
            <person name="Whitman W."/>
        </authorList>
    </citation>
    <scope>NUCLEOTIDE SEQUENCE [LARGE SCALE GENOMIC DNA]</scope>
    <source>
        <strain evidence="5 6">VKM Ac-2527</strain>
    </source>
</reference>
<comment type="caution">
    <text evidence="5">The sequence shown here is derived from an EMBL/GenBank/DDBJ whole genome shotgun (WGS) entry which is preliminary data.</text>
</comment>
<feature type="compositionally biased region" description="Polar residues" evidence="2">
    <location>
        <begin position="403"/>
        <end position="412"/>
    </location>
</feature>
<dbReference type="InterPro" id="IPR003346">
    <property type="entry name" value="Transposase_20"/>
</dbReference>
<dbReference type="Pfam" id="PF01548">
    <property type="entry name" value="DEDD_Tnp_IS110"/>
    <property type="match status" value="1"/>
</dbReference>
<feature type="region of interest" description="Disordered" evidence="2">
    <location>
        <begin position="344"/>
        <end position="422"/>
    </location>
</feature>
<dbReference type="InterPro" id="IPR047650">
    <property type="entry name" value="Transpos_IS110"/>
</dbReference>
<dbReference type="AlphaFoldDB" id="A0A4R6JE14"/>
<evidence type="ECO:0000256" key="1">
    <source>
        <dbReference type="SAM" id="Coils"/>
    </source>
</evidence>
<evidence type="ECO:0000259" key="4">
    <source>
        <dbReference type="Pfam" id="PF02371"/>
    </source>
</evidence>
<keyword evidence="1" id="KW-0175">Coiled coil</keyword>
<dbReference type="OrthoDB" id="4337860at2"/>
<feature type="domain" description="Transposase IS116/IS110/IS902 C-terminal" evidence="4">
    <location>
        <begin position="228"/>
        <end position="310"/>
    </location>
</feature>
<feature type="coiled-coil region" evidence="1">
    <location>
        <begin position="196"/>
        <end position="223"/>
    </location>
</feature>
<protein>
    <submittedName>
        <fullName evidence="5">Transposase</fullName>
    </submittedName>
</protein>